<gene>
    <name evidence="2" type="ORF">GCM10009069_22400</name>
</gene>
<evidence type="ECO:0000313" key="3">
    <source>
        <dbReference type="Proteomes" id="UP000634004"/>
    </source>
</evidence>
<evidence type="ECO:0000256" key="1">
    <source>
        <dbReference type="SAM" id="SignalP"/>
    </source>
</evidence>
<feature type="signal peptide" evidence="1">
    <location>
        <begin position="1"/>
        <end position="19"/>
    </location>
</feature>
<dbReference type="RefSeq" id="WP_189498454.1">
    <property type="nucleotide sequence ID" value="NZ_BMZH01000009.1"/>
</dbReference>
<feature type="chain" id="PRO_5035170948" description="Adhesin" evidence="1">
    <location>
        <begin position="20"/>
        <end position="156"/>
    </location>
</feature>
<comment type="caution">
    <text evidence="2">The sequence shown here is derived from an EMBL/GenBank/DDBJ whole genome shotgun (WGS) entry which is preliminary data.</text>
</comment>
<keyword evidence="1" id="KW-0732">Signal</keyword>
<proteinExistence type="predicted"/>
<evidence type="ECO:0000313" key="2">
    <source>
        <dbReference type="EMBL" id="GHA98955.1"/>
    </source>
</evidence>
<dbReference type="Proteomes" id="UP000634004">
    <property type="component" value="Unassembled WGS sequence"/>
</dbReference>
<accession>A0A8J3CRH6</accession>
<dbReference type="PROSITE" id="PS51257">
    <property type="entry name" value="PROKAR_LIPOPROTEIN"/>
    <property type="match status" value="1"/>
</dbReference>
<name>A0A8J3CRH6_9PROT</name>
<reference evidence="2" key="2">
    <citation type="submission" date="2020-09" db="EMBL/GenBank/DDBJ databases">
        <authorList>
            <person name="Sun Q."/>
            <person name="Kim S."/>
        </authorList>
    </citation>
    <scope>NUCLEOTIDE SEQUENCE</scope>
    <source>
        <strain evidence="2">KCTC 32513</strain>
    </source>
</reference>
<organism evidence="2 3">
    <name type="scientific">Algimonas arctica</name>
    <dbReference type="NCBI Taxonomy" id="1479486"/>
    <lineage>
        <taxon>Bacteria</taxon>
        <taxon>Pseudomonadati</taxon>
        <taxon>Pseudomonadota</taxon>
        <taxon>Alphaproteobacteria</taxon>
        <taxon>Maricaulales</taxon>
        <taxon>Robiginitomaculaceae</taxon>
        <taxon>Algimonas</taxon>
    </lineage>
</organism>
<evidence type="ECO:0008006" key="4">
    <source>
        <dbReference type="Google" id="ProtNLM"/>
    </source>
</evidence>
<protein>
    <recommendedName>
        <fullName evidence="4">Adhesin</fullName>
    </recommendedName>
</protein>
<reference evidence="2" key="1">
    <citation type="journal article" date="2014" name="Int. J. Syst. Evol. Microbiol.">
        <title>Complete genome sequence of Corynebacterium casei LMG S-19264T (=DSM 44701T), isolated from a smear-ripened cheese.</title>
        <authorList>
            <consortium name="US DOE Joint Genome Institute (JGI-PGF)"/>
            <person name="Walter F."/>
            <person name="Albersmeier A."/>
            <person name="Kalinowski J."/>
            <person name="Ruckert C."/>
        </authorList>
    </citation>
    <scope>NUCLEOTIDE SEQUENCE</scope>
    <source>
        <strain evidence="2">KCTC 32513</strain>
    </source>
</reference>
<keyword evidence="3" id="KW-1185">Reference proteome</keyword>
<dbReference type="EMBL" id="BMZH01000009">
    <property type="protein sequence ID" value="GHA98955.1"/>
    <property type="molecule type" value="Genomic_DNA"/>
</dbReference>
<dbReference type="AlphaFoldDB" id="A0A8J3CRH6"/>
<sequence>MRCLIVIPVIFGLSACAMSTVGPNAAFQPQPGQGQYVRPDWLVPTPNPRLPAVDTCQSQMYQTLVGVNEGAIYIPGLPGLKRIIRPAVFEGPENDFLNGEMMGDTYVQVQTYQAGQQLYAPTTANITDRITIRPENDARLTISLDRDGYVEEITCG</sequence>